<sequence>MTIDIYQHFRKEEQDAIDQFIDKC</sequence>
<proteinExistence type="predicted"/>
<dbReference type="EMBL" id="SCHC01000184">
    <property type="protein sequence ID" value="TBW74039.1"/>
    <property type="molecule type" value="Genomic_DNA"/>
</dbReference>
<name>A0A7Z8E1S4_STACP</name>
<reference evidence="1 2" key="1">
    <citation type="journal article" date="2019" name="Sci. Transl. Med.">
        <title>Quorum sensing between bacterial species on the skin protects against epidermal injury in atopic dermatitis.</title>
        <authorList>
            <person name="Williams M.R."/>
        </authorList>
    </citation>
    <scope>NUCLEOTIDE SEQUENCE [LARGE SCALE GENOMIC DNA]</scope>
    <source>
        <strain evidence="1 2">H8</strain>
    </source>
</reference>
<dbReference type="AlphaFoldDB" id="A0A7Z8E1S4"/>
<dbReference type="Proteomes" id="UP000291949">
    <property type="component" value="Unassembled WGS sequence"/>
</dbReference>
<evidence type="ECO:0000313" key="1">
    <source>
        <dbReference type="EMBL" id="TBW74039.1"/>
    </source>
</evidence>
<gene>
    <name evidence="1" type="ORF">EQ811_13410</name>
</gene>
<protein>
    <submittedName>
        <fullName evidence="1">RNA-binding protein</fullName>
    </submittedName>
</protein>
<comment type="caution">
    <text evidence="1">The sequence shown here is derived from an EMBL/GenBank/DDBJ whole genome shotgun (WGS) entry which is preliminary data.</text>
</comment>
<evidence type="ECO:0000313" key="2">
    <source>
        <dbReference type="Proteomes" id="UP000291949"/>
    </source>
</evidence>
<accession>A0A7Z8E1S4</accession>
<organism evidence="1 2">
    <name type="scientific">Staphylococcus capitis</name>
    <dbReference type="NCBI Taxonomy" id="29388"/>
    <lineage>
        <taxon>Bacteria</taxon>
        <taxon>Bacillati</taxon>
        <taxon>Bacillota</taxon>
        <taxon>Bacilli</taxon>
        <taxon>Bacillales</taxon>
        <taxon>Staphylococcaceae</taxon>
        <taxon>Staphylococcus</taxon>
    </lineage>
</organism>
<feature type="non-terminal residue" evidence="1">
    <location>
        <position position="24"/>
    </location>
</feature>